<dbReference type="Gramene" id="rna-AYBTSS11_LOCUS7228">
    <property type="protein sequence ID" value="CAJ1935986.1"/>
    <property type="gene ID" value="gene-AYBTSS11_LOCUS7228"/>
</dbReference>
<accession>A0AA86VDX4</accession>
<sequence length="64" mass="7687">MEDMFEDVLKELLNKLVFLYEWNYALEMRIDVSDYLNVEMENENTVKNKSSDNTDPAPQHHHNK</sequence>
<dbReference type="AlphaFoldDB" id="A0AA86VDX4"/>
<evidence type="ECO:0000313" key="3">
    <source>
        <dbReference type="Proteomes" id="UP001189624"/>
    </source>
</evidence>
<evidence type="ECO:0000313" key="2">
    <source>
        <dbReference type="EMBL" id="CAJ1935986.1"/>
    </source>
</evidence>
<name>A0AA86VDX4_9FABA</name>
<organism evidence="2 3">
    <name type="scientific">Sphenostylis stenocarpa</name>
    <dbReference type="NCBI Taxonomy" id="92480"/>
    <lineage>
        <taxon>Eukaryota</taxon>
        <taxon>Viridiplantae</taxon>
        <taxon>Streptophyta</taxon>
        <taxon>Embryophyta</taxon>
        <taxon>Tracheophyta</taxon>
        <taxon>Spermatophyta</taxon>
        <taxon>Magnoliopsida</taxon>
        <taxon>eudicotyledons</taxon>
        <taxon>Gunneridae</taxon>
        <taxon>Pentapetalae</taxon>
        <taxon>rosids</taxon>
        <taxon>fabids</taxon>
        <taxon>Fabales</taxon>
        <taxon>Fabaceae</taxon>
        <taxon>Papilionoideae</taxon>
        <taxon>50 kb inversion clade</taxon>
        <taxon>NPAAA clade</taxon>
        <taxon>indigoferoid/millettioid clade</taxon>
        <taxon>Phaseoleae</taxon>
        <taxon>Sphenostylis</taxon>
    </lineage>
</organism>
<dbReference type="EMBL" id="OY731400">
    <property type="protein sequence ID" value="CAJ1935986.1"/>
    <property type="molecule type" value="Genomic_DNA"/>
</dbReference>
<gene>
    <name evidence="2" type="ORF">AYBTSS11_LOCUS7228</name>
</gene>
<reference evidence="2" key="1">
    <citation type="submission" date="2023-10" db="EMBL/GenBank/DDBJ databases">
        <authorList>
            <person name="Domelevo Entfellner J.-B."/>
        </authorList>
    </citation>
    <scope>NUCLEOTIDE SEQUENCE</scope>
</reference>
<evidence type="ECO:0000256" key="1">
    <source>
        <dbReference type="SAM" id="MobiDB-lite"/>
    </source>
</evidence>
<dbReference type="Proteomes" id="UP001189624">
    <property type="component" value="Chromosome 3"/>
</dbReference>
<protein>
    <submittedName>
        <fullName evidence="2">Uncharacterized protein</fullName>
    </submittedName>
</protein>
<proteinExistence type="predicted"/>
<keyword evidence="3" id="KW-1185">Reference proteome</keyword>
<feature type="region of interest" description="Disordered" evidence="1">
    <location>
        <begin position="43"/>
        <end position="64"/>
    </location>
</feature>